<reference evidence="2" key="1">
    <citation type="submission" date="2018-11" db="EMBL/GenBank/DDBJ databases">
        <authorList>
            <consortium name="Pathogen Informatics"/>
        </authorList>
    </citation>
    <scope>NUCLEOTIDE SEQUENCE</scope>
</reference>
<organism evidence="2 3">
    <name type="scientific">Protopolystoma xenopodis</name>
    <dbReference type="NCBI Taxonomy" id="117903"/>
    <lineage>
        <taxon>Eukaryota</taxon>
        <taxon>Metazoa</taxon>
        <taxon>Spiralia</taxon>
        <taxon>Lophotrochozoa</taxon>
        <taxon>Platyhelminthes</taxon>
        <taxon>Monogenea</taxon>
        <taxon>Polyopisthocotylea</taxon>
        <taxon>Polystomatidea</taxon>
        <taxon>Polystomatidae</taxon>
        <taxon>Protopolystoma</taxon>
    </lineage>
</organism>
<keyword evidence="3" id="KW-1185">Reference proteome</keyword>
<dbReference type="AlphaFoldDB" id="A0A3S4ZXX6"/>
<sequence>MRILSVNSAISAESSIPPLDNGRVPGAGNPSKVSSVRPMGRFHPTSPASNDKSERPTGRPQTQRPRQHLPESVHQTGPIDGCLAIFAVTRATVLVTASRALFTCTLEQFDNACSGCAARLSSPR</sequence>
<dbReference type="EMBL" id="CAAALY010057208">
    <property type="protein sequence ID" value="VEL22570.1"/>
    <property type="molecule type" value="Genomic_DNA"/>
</dbReference>
<accession>A0A3S4ZXX6</accession>
<dbReference type="Proteomes" id="UP000784294">
    <property type="component" value="Unassembled WGS sequence"/>
</dbReference>
<comment type="caution">
    <text evidence="2">The sequence shown here is derived from an EMBL/GenBank/DDBJ whole genome shotgun (WGS) entry which is preliminary data.</text>
</comment>
<feature type="region of interest" description="Disordered" evidence="1">
    <location>
        <begin position="12"/>
        <end position="75"/>
    </location>
</feature>
<gene>
    <name evidence="2" type="ORF">PXEA_LOCUS16010</name>
</gene>
<evidence type="ECO:0000313" key="2">
    <source>
        <dbReference type="EMBL" id="VEL22570.1"/>
    </source>
</evidence>
<protein>
    <submittedName>
        <fullName evidence="2">Uncharacterized protein</fullName>
    </submittedName>
</protein>
<proteinExistence type="predicted"/>
<name>A0A3S4ZXX6_9PLAT</name>
<evidence type="ECO:0000256" key="1">
    <source>
        <dbReference type="SAM" id="MobiDB-lite"/>
    </source>
</evidence>
<evidence type="ECO:0000313" key="3">
    <source>
        <dbReference type="Proteomes" id="UP000784294"/>
    </source>
</evidence>